<evidence type="ECO:0000313" key="3">
    <source>
        <dbReference type="EMBL" id="MEM5341373.1"/>
    </source>
</evidence>
<keyword evidence="4" id="KW-1185">Reference proteome</keyword>
<dbReference type="EMBL" id="JAZHGA010000011">
    <property type="protein sequence ID" value="MEM5341373.1"/>
    <property type="molecule type" value="Genomic_DNA"/>
</dbReference>
<evidence type="ECO:0000259" key="2">
    <source>
        <dbReference type="PROSITE" id="PS50994"/>
    </source>
</evidence>
<dbReference type="InterPro" id="IPR001584">
    <property type="entry name" value="Integrase_cat-core"/>
</dbReference>
<protein>
    <submittedName>
        <fullName evidence="3">Transposase family protein</fullName>
    </submittedName>
</protein>
<comment type="caution">
    <text evidence="3">The sequence shown here is derived from an EMBL/GenBank/DDBJ whole genome shotgun (WGS) entry which is preliminary data.</text>
</comment>
<reference evidence="3 4" key="1">
    <citation type="submission" date="2024-01" db="EMBL/GenBank/DDBJ databases">
        <title>The diversity of rhizobia nodulating Mimosa spp. in eleven states of Brazil covering several biomes is determined by host plant, location, and edaphic factors.</title>
        <authorList>
            <person name="Rouws L."/>
            <person name="Barauna A."/>
            <person name="Beukes C."/>
            <person name="De Faria S.M."/>
            <person name="Gross E."/>
            <person name="Dos Reis Junior F.B."/>
            <person name="Simon M."/>
            <person name="Maluk M."/>
            <person name="Odee D.W."/>
            <person name="Kenicer G."/>
            <person name="Young J.P.W."/>
            <person name="Reis V.M."/>
            <person name="Zilli J."/>
            <person name="James E.K."/>
        </authorList>
    </citation>
    <scope>NUCLEOTIDE SEQUENCE [LARGE SCALE GENOMIC DNA]</scope>
    <source>
        <strain evidence="3 4">JPY530</strain>
    </source>
</reference>
<feature type="region of interest" description="Disordered" evidence="1">
    <location>
        <begin position="816"/>
        <end position="901"/>
    </location>
</feature>
<feature type="domain" description="Integrase catalytic" evidence="2">
    <location>
        <begin position="463"/>
        <end position="656"/>
    </location>
</feature>
<dbReference type="Proteomes" id="UP001481677">
    <property type="component" value="Unassembled WGS sequence"/>
</dbReference>
<sequence>MNRINSDQLDAMLRRLLVTKQGIALVNEIRDGEPLEPKPRVRAGRLRGVHVSTLMGFAVRLNDVGLQSALLHELDDPHEKCLEYYSWPMDIGGVRYSVSYGSRTQVDVIRPFLLKISEDWVGFVDILPTSMLKKSAKSGSALYVEVDEGHWTCPPVAERLGSYGLQYQILTEKHFGHWYLINMAFLSPYHQPEYKVRDAAACEAVVAMVKAKGYMFRRQLIDQQLISPDDLNHLIVTRRVFFPLREQDVTDMRSSIVFRDAIALEVFKATKAANDGFLSLDATDRERSGDIVATLEPDFIRFVSPEAYNYAQHKLATLSEKISFWWPGSGPKRGGILIPPATKALWKSQAELGELLYNSATYGLVPRWHERGSRAMRFPESEKLWDQVYLKHRLQKRWTIRATHGMFTALAKRLRLPAFSETTAKTRDKEYDRSIFVKFRDGSAARYAIAGFAPPGTANRLYQATVPLFLAHIDHTPLAIEIENSANARRIKSQIWLTVMIDAATGRKLAWTISFSAPSAAVVATVLFECINGHGCLPRFIVVDNAPEFDSIVMHRILQEAESHLVWRPPHQPRYGGPVEAANNKITVQVLQLLAGNTVAVKDLYDYSRTFIARNPELMTLTQLSAYLKGVFEEVEPQVGSARTGDEPVKDYDARRELEVGISYRKSINLTLSLRRICMPQASNNGIRRVRDEGYVVVNNLAYFSEDLKRFRGQYVRVFPDVIHPGLVYVYVSNDVGWVDAKSIYSDFFALYSKRELLGVIAELKHGRLRGVRDPAFIASVLAEKILELERDPERKDQLAQQMDRLMNRAPSLLKTEPDSHEYFNAPPNMRAGAASSEASDKPSGTCVEPAGNTPSVSIAENAAARQAAEKVDEDTLDPNADPAQNRSGTDLPDLPRKNEDFEIIVRPSRLSF</sequence>
<evidence type="ECO:0000256" key="1">
    <source>
        <dbReference type="SAM" id="MobiDB-lite"/>
    </source>
</evidence>
<dbReference type="InterPro" id="IPR015378">
    <property type="entry name" value="Transposase-like_Mu_C"/>
</dbReference>
<dbReference type="InterPro" id="IPR012337">
    <property type="entry name" value="RNaseH-like_sf"/>
</dbReference>
<dbReference type="Gene3D" id="3.30.420.10">
    <property type="entry name" value="Ribonuclease H-like superfamily/Ribonuclease H"/>
    <property type="match status" value="1"/>
</dbReference>
<gene>
    <name evidence="3" type="ORF">V4C56_17320</name>
</gene>
<dbReference type="InterPro" id="IPR036397">
    <property type="entry name" value="RNaseH_sf"/>
</dbReference>
<dbReference type="SUPFAM" id="SSF53098">
    <property type="entry name" value="Ribonuclease H-like"/>
    <property type="match status" value="1"/>
</dbReference>
<name>A0ABU9R3C6_9BURK</name>
<organism evidence="3 4">
    <name type="scientific">Paraburkholderia azotifigens</name>
    <dbReference type="NCBI Taxonomy" id="2057004"/>
    <lineage>
        <taxon>Bacteria</taxon>
        <taxon>Pseudomonadati</taxon>
        <taxon>Pseudomonadota</taxon>
        <taxon>Betaproteobacteria</taxon>
        <taxon>Burkholderiales</taxon>
        <taxon>Burkholderiaceae</taxon>
        <taxon>Paraburkholderia</taxon>
    </lineage>
</organism>
<accession>A0ABU9R3C6</accession>
<dbReference type="PROSITE" id="PS50994">
    <property type="entry name" value="INTEGRASE"/>
    <property type="match status" value="1"/>
</dbReference>
<evidence type="ECO:0000313" key="4">
    <source>
        <dbReference type="Proteomes" id="UP001481677"/>
    </source>
</evidence>
<dbReference type="Pfam" id="PF09299">
    <property type="entry name" value="Mu-transpos_C"/>
    <property type="match status" value="1"/>
</dbReference>
<proteinExistence type="predicted"/>